<organism evidence="1 2">
    <name type="scientific">Edaphochlamys debaryana</name>
    <dbReference type="NCBI Taxonomy" id="47281"/>
    <lineage>
        <taxon>Eukaryota</taxon>
        <taxon>Viridiplantae</taxon>
        <taxon>Chlorophyta</taxon>
        <taxon>core chlorophytes</taxon>
        <taxon>Chlorophyceae</taxon>
        <taxon>CS clade</taxon>
        <taxon>Chlamydomonadales</taxon>
        <taxon>Chlamydomonadales incertae sedis</taxon>
        <taxon>Edaphochlamys</taxon>
    </lineage>
</organism>
<evidence type="ECO:0000313" key="1">
    <source>
        <dbReference type="EMBL" id="KAG2487753.1"/>
    </source>
</evidence>
<proteinExistence type="predicted"/>
<protein>
    <submittedName>
        <fullName evidence="1">Uncharacterized protein</fullName>
    </submittedName>
</protein>
<comment type="caution">
    <text evidence="1">The sequence shown here is derived from an EMBL/GenBank/DDBJ whole genome shotgun (WGS) entry which is preliminary data.</text>
</comment>
<dbReference type="Proteomes" id="UP000612055">
    <property type="component" value="Unassembled WGS sequence"/>
</dbReference>
<keyword evidence="2" id="KW-1185">Reference proteome</keyword>
<name>A0A836BUA6_9CHLO</name>
<sequence>MVQVQLSKAYGALPRLSSALLSADTPRATKRRAQSELSNLCKRILDSETYAALAAAMKPVLASQSASTAALLHLLSEAVRRPTVAIASGWGRDVICITVQILFAFRQHRDEEAVRFAEAVLRAETFEAMARRMSLATSAVRHEFNDHEIAFSIRAGQDFVEGVCEVLFVPEDPSMDVHSAEFARRLAESGLLEHAARLLLLDEYLRADVRQQALQLYVGLSYADDELPDVTQHLRTALGGRCVQTAILACGIATLAKSDGGSLYGLPRALCKRLHMYPDTKGFKDAMYLLKQLVSQDNDVIGRSAARKLHERLVALEVK</sequence>
<dbReference type="OrthoDB" id="563490at2759"/>
<dbReference type="EMBL" id="JAEHOE010000092">
    <property type="protein sequence ID" value="KAG2487753.1"/>
    <property type="molecule type" value="Genomic_DNA"/>
</dbReference>
<gene>
    <name evidence="1" type="ORF">HYH03_013598</name>
</gene>
<dbReference type="AlphaFoldDB" id="A0A836BUA6"/>
<evidence type="ECO:0000313" key="2">
    <source>
        <dbReference type="Proteomes" id="UP000612055"/>
    </source>
</evidence>
<accession>A0A836BUA6</accession>
<reference evidence="1" key="1">
    <citation type="journal article" date="2020" name="bioRxiv">
        <title>Comparative genomics of Chlamydomonas.</title>
        <authorList>
            <person name="Craig R.J."/>
            <person name="Hasan A.R."/>
            <person name="Ness R.W."/>
            <person name="Keightley P.D."/>
        </authorList>
    </citation>
    <scope>NUCLEOTIDE SEQUENCE</scope>
    <source>
        <strain evidence="1">CCAP 11/70</strain>
    </source>
</reference>